<dbReference type="SUPFAM" id="SSF82171">
    <property type="entry name" value="DPP6 N-terminal domain-like"/>
    <property type="match status" value="1"/>
</dbReference>
<keyword evidence="1" id="KW-0677">Repeat</keyword>
<feature type="region of interest" description="Disordered" evidence="2">
    <location>
        <begin position="1"/>
        <end position="22"/>
    </location>
</feature>
<gene>
    <name evidence="6" type="ORF">DHEL01_v211813</name>
</gene>
<dbReference type="Pfam" id="PF24809">
    <property type="entry name" value="DUF7708"/>
    <property type="match status" value="1"/>
</dbReference>
<evidence type="ECO:0000259" key="5">
    <source>
        <dbReference type="Pfam" id="PF24883"/>
    </source>
</evidence>
<dbReference type="Gene3D" id="3.40.50.300">
    <property type="entry name" value="P-loop containing nucleotide triphosphate hydrolases"/>
    <property type="match status" value="1"/>
</dbReference>
<evidence type="ECO:0000259" key="4">
    <source>
        <dbReference type="Pfam" id="PF24809"/>
    </source>
</evidence>
<dbReference type="Pfam" id="PF22939">
    <property type="entry name" value="WHD_GPIID"/>
    <property type="match status" value="1"/>
</dbReference>
<dbReference type="OrthoDB" id="4772757at2759"/>
<feature type="domain" description="DUF7708" evidence="4">
    <location>
        <begin position="81"/>
        <end position="225"/>
    </location>
</feature>
<comment type="caution">
    <text evidence="6">The sequence shown here is derived from an EMBL/GenBank/DDBJ whole genome shotgun (WGS) entry which is preliminary data.</text>
</comment>
<dbReference type="PANTHER" id="PTHR10039">
    <property type="entry name" value="AMELOGENIN"/>
    <property type="match status" value="1"/>
</dbReference>
<organism evidence="6 7">
    <name type="scientific">Diaporthe helianthi</name>
    <dbReference type="NCBI Taxonomy" id="158607"/>
    <lineage>
        <taxon>Eukaryota</taxon>
        <taxon>Fungi</taxon>
        <taxon>Dikarya</taxon>
        <taxon>Ascomycota</taxon>
        <taxon>Pezizomycotina</taxon>
        <taxon>Sordariomycetes</taxon>
        <taxon>Sordariomycetidae</taxon>
        <taxon>Diaporthales</taxon>
        <taxon>Diaporthaceae</taxon>
        <taxon>Diaporthe</taxon>
    </lineage>
</organism>
<evidence type="ECO:0000256" key="2">
    <source>
        <dbReference type="SAM" id="MobiDB-lite"/>
    </source>
</evidence>
<sequence>MPSGTNQKATKSDEGGDGQNGLPGSLEIFAKALREFEASIPRDQLAEFGKFDSCDSMLQIIEAEANRRPEKSRLLRCCKRINSFAKRWEPFFQITDLLVSSHPEWAALAWGAIRLVFKLCNHYAVFFEKLADMFDRIAHKLPHFGRHLDLFARRKKQRPDVERQAALVQTLGYIFKDILQFCQEACRIFCAKDKGVGYKINVIKDLFWKPFDARFSDLLSRLDRYEKMYELELNLADREELMGHYETFDAFVAECSRQREAGDEQTRKEAAAALRSQIRDVKAWIQPPDYMSTFEREGAAYTSHDTSWFLKNSIYVSWRESWMEIGQDSTETDSTPRVLFITGSPGYGKTVLSVNVIEDLESECCNTEENTRMVAFFHFDKMDNELKEPAHALRAILCQVIHKTQHDKELIDAAALLMDVEGSGQTVASEAEVAVLLKLFLKHHPFTALVFDGIDECAAPGVFIEKIYSICSSSQCSLVLFSRPNVAISPARRELCRQVHLPLGANTHEIATYVRPRMEQLVTNELLPALDIPSAVTRVAQRSNSLFLWAKLLMDYLECPALTLSERLAAISHLNLLEGLNPLYAEILRVIETKFQKERHAASRAFQWIAVAHRPLKIFELRVALAMHDAKKSSELSYIANFQQSLIQICGALVEVYPDSTVNFIHLSVKEFLTEAPHVGQWGNAGAFWVDTTTSHMLISELCLSYITNHVHRQPVSGSDTITTQIPSIESELPLLRYSLDWPSHAMEGLKQQTYLGFHKFWKIYLSFFQVAEEFLISKRAVGVWLESVWIFRAAPSIRSLADCLSSKEISSEMDKARRLLGSLSENNQFLSDSSSLKSGLSLLAADFQYLRDEWAHLLMDEPCQLWGTSINIFHASELMMGTDSGSLLSYSHKNNAKDGEDADSPIPASETSSQGEFEETLLLTQCSHDGKQVGSLSIVPPPEYFDRQDELLGQEYISDSEEDCNYIENDISLLETPFKASVAQSLSIGWQARIQIRTMVDCTDSEPIDVLIDLPSDQIFQMLIMTMYHMTENNFIIPAAFSSDLKTAVLLRCIIRLTGHDCSVQEIDSERIRETNKSVMRRPQSIYSSSPQLNLSNQVWYKVKFSPDNTHLAALCSGPISHDDPDLEEYYDCSVLVFKELDVTGREPAYMQIACSMRIQEVGGINKPIVFHPSAPFLAIGNREAVYLWNFGSRGEDPRKLFSGRIDNLAFSGTGSMLCGDDESGPVWFHIDYNNFPHCCPRLEEESEQPFNDEEYFDPFECDKHHAVPFRGHSSDLAAHSRVSSLACVMNEESHHSSSNPRKLVKGADHTLLSSSSNPSAPEAAPINAQHTPLVDGIITLMGKHSPAIQTSDESIVWSHNSSMQRSLLKTDKSTGAIIMEAIEADGTSKVADLLRVPRSVLVEGFYTTIINPSRDSPSLKIVLNKALKSGYSFGGLPSVRFPVIIERRKEDISVVGTKRLLDCEDDAKDRGKRLKGDKMLGFSEFSA</sequence>
<feature type="domain" description="GPI inositol-deacylase winged helix" evidence="3">
    <location>
        <begin position="596"/>
        <end position="675"/>
    </location>
</feature>
<evidence type="ECO:0000313" key="7">
    <source>
        <dbReference type="Proteomes" id="UP000094444"/>
    </source>
</evidence>
<dbReference type="Pfam" id="PF24883">
    <property type="entry name" value="NPHP3_N"/>
    <property type="match status" value="1"/>
</dbReference>
<protein>
    <submittedName>
        <fullName evidence="6">Uncharacterized protein</fullName>
    </submittedName>
</protein>
<dbReference type="InParanoid" id="A0A2P5HHT1"/>
<dbReference type="InterPro" id="IPR056125">
    <property type="entry name" value="DUF7708"/>
</dbReference>
<name>A0A2P5HHT1_DIAHE</name>
<evidence type="ECO:0000259" key="3">
    <source>
        <dbReference type="Pfam" id="PF22939"/>
    </source>
</evidence>
<dbReference type="Proteomes" id="UP000094444">
    <property type="component" value="Unassembled WGS sequence"/>
</dbReference>
<dbReference type="PANTHER" id="PTHR10039:SF15">
    <property type="entry name" value="NACHT DOMAIN-CONTAINING PROTEIN"/>
    <property type="match status" value="1"/>
</dbReference>
<feature type="domain" description="Nephrocystin 3-like N-terminal" evidence="5">
    <location>
        <begin position="307"/>
        <end position="483"/>
    </location>
</feature>
<accession>A0A2P5HHT1</accession>
<dbReference type="EMBL" id="MAVT02001990">
    <property type="protein sequence ID" value="POS69794.1"/>
    <property type="molecule type" value="Genomic_DNA"/>
</dbReference>
<proteinExistence type="predicted"/>
<evidence type="ECO:0000313" key="6">
    <source>
        <dbReference type="EMBL" id="POS69794.1"/>
    </source>
</evidence>
<dbReference type="SUPFAM" id="SSF52540">
    <property type="entry name" value="P-loop containing nucleoside triphosphate hydrolases"/>
    <property type="match status" value="1"/>
</dbReference>
<evidence type="ECO:0000256" key="1">
    <source>
        <dbReference type="ARBA" id="ARBA00022737"/>
    </source>
</evidence>
<dbReference type="InterPro" id="IPR027417">
    <property type="entry name" value="P-loop_NTPase"/>
</dbReference>
<dbReference type="InterPro" id="IPR056884">
    <property type="entry name" value="NPHP3-like_N"/>
</dbReference>
<feature type="region of interest" description="Disordered" evidence="2">
    <location>
        <begin position="892"/>
        <end position="915"/>
    </location>
</feature>
<reference evidence="6" key="1">
    <citation type="submission" date="2017-09" db="EMBL/GenBank/DDBJ databases">
        <title>Polyketide synthases of a Diaporthe helianthi virulent isolate.</title>
        <authorList>
            <person name="Baroncelli R."/>
        </authorList>
    </citation>
    <scope>NUCLEOTIDE SEQUENCE [LARGE SCALE GENOMIC DNA]</scope>
    <source>
        <strain evidence="6">7/96</strain>
    </source>
</reference>
<dbReference type="InterPro" id="IPR054471">
    <property type="entry name" value="GPIID_WHD"/>
</dbReference>
<keyword evidence="7" id="KW-1185">Reference proteome</keyword>